<dbReference type="Pfam" id="PF12902">
    <property type="entry name" value="Ferritin-like"/>
    <property type="match status" value="1"/>
</dbReference>
<dbReference type="OrthoDB" id="8212190at2"/>
<dbReference type="STRING" id="864069.MicloDRAFT_00001450"/>
<dbReference type="Gene3D" id="1.20.1260.10">
    <property type="match status" value="1"/>
</dbReference>
<feature type="domain" description="Iminophenyl-pyruvate dimer synthase" evidence="1">
    <location>
        <begin position="316"/>
        <end position="436"/>
    </location>
</feature>
<dbReference type="InterPro" id="IPR012347">
    <property type="entry name" value="Ferritin-like"/>
</dbReference>
<dbReference type="Proteomes" id="UP000003947">
    <property type="component" value="Unassembled WGS sequence"/>
</dbReference>
<dbReference type="EMBL" id="JH660633">
    <property type="protein sequence ID" value="EIM31155.1"/>
    <property type="molecule type" value="Genomic_DNA"/>
</dbReference>
<dbReference type="HOGENOM" id="CLU_472352_0_0_5"/>
<keyword evidence="3" id="KW-1185">Reference proteome</keyword>
<evidence type="ECO:0000313" key="3">
    <source>
        <dbReference type="Proteomes" id="UP000003947"/>
    </source>
</evidence>
<accession>I4Z4L3</accession>
<dbReference type="RefSeq" id="WP_009488623.1">
    <property type="nucleotide sequence ID" value="NZ_CP141049.1"/>
</dbReference>
<evidence type="ECO:0000313" key="2">
    <source>
        <dbReference type="EMBL" id="EIM31155.1"/>
    </source>
</evidence>
<proteinExistence type="predicted"/>
<organism evidence="2 3">
    <name type="scientific">Microvirga lotononidis</name>
    <dbReference type="NCBI Taxonomy" id="864069"/>
    <lineage>
        <taxon>Bacteria</taxon>
        <taxon>Pseudomonadati</taxon>
        <taxon>Pseudomonadota</taxon>
        <taxon>Alphaproteobacteria</taxon>
        <taxon>Hyphomicrobiales</taxon>
        <taxon>Methylobacteriaceae</taxon>
        <taxon>Microvirga</taxon>
    </lineage>
</organism>
<name>I4Z4L3_9HYPH</name>
<dbReference type="eggNOG" id="ENOG50308QX">
    <property type="taxonomic scope" value="Bacteria"/>
</dbReference>
<sequence>MSAEHILKLHPRNIAALRRGRDPQEALRTILGNPVSTRLESGVGNCFPGLECDLRNLERRFFPHVEVDISDQAIHLVAVDALAVAEDKEIDDACRAVYAELSDDLRAGQSWTVKEMAGRFGELGEQRLDIGTLKAPSIGEGRRPPDAWVAVRMLTEGSPVELILQRVDDGRELTLRGNRLRYLDDGGALAPVFVPGELTQSLCSPWTHDFRDCGCFYWASNHPDIALTPAIGAEGADPASEQDVWVVWERSDRTGQPRPASNERPRRFEMDHYEINGAWEALNFVIESRELTGPYLATGPKAVPALASQEELEASLHYAAGVELGVMLEYLTAMYSLRDSAGLELPLRDDVRAATAEILRIAIGEMRHLRAVNDLLRSIQGPARFKPALRVATHVPSIKEGEFRAIQARPATLDVIDDFIAVEAPSTSVDGLYAPVLAYLERYGTDEQVQAVRSIMFEGDDHYETFSAIREWLGRHQERDYLRAVTLTPPPNDNEAGAILRHRYAELLAALYKGYVVGMPTGAPWVNGARAFMLAPDGFDGAAKAVAAQGFLAIFSPPDGDPRFEPITPPTVAQRLA</sequence>
<protein>
    <recommendedName>
        <fullName evidence="1">Iminophenyl-pyruvate dimer synthase domain-containing protein</fullName>
    </recommendedName>
</protein>
<dbReference type="PATRIC" id="fig|864069.3.peg.148"/>
<dbReference type="AlphaFoldDB" id="I4Z4L3"/>
<reference evidence="2 3" key="1">
    <citation type="submission" date="2012-02" db="EMBL/GenBank/DDBJ databases">
        <title>Improved High-Quality Draft sequence of Microvirga sp. WSM3557.</title>
        <authorList>
            <consortium name="US DOE Joint Genome Institute"/>
            <person name="Lucas S."/>
            <person name="Han J."/>
            <person name="Lapidus A."/>
            <person name="Cheng J.-F."/>
            <person name="Goodwin L."/>
            <person name="Pitluck S."/>
            <person name="Peters L."/>
            <person name="Zhang X."/>
            <person name="Detter J.C."/>
            <person name="Han C."/>
            <person name="Tapia R."/>
            <person name="Land M."/>
            <person name="Hauser L."/>
            <person name="Kyrpides N."/>
            <person name="Ivanova N."/>
            <person name="Pagani I."/>
            <person name="Brau L."/>
            <person name="Yates R."/>
            <person name="O'Hara G."/>
            <person name="Rui T."/>
            <person name="Howieson J."/>
            <person name="Reeve W."/>
            <person name="Woyke T."/>
        </authorList>
    </citation>
    <scope>NUCLEOTIDE SEQUENCE [LARGE SCALE GENOMIC DNA]</scope>
    <source>
        <strain evidence="2 3">WSM3557</strain>
    </source>
</reference>
<dbReference type="InterPro" id="IPR026820">
    <property type="entry name" value="VioB/RebD_dom"/>
</dbReference>
<gene>
    <name evidence="2" type="ORF">MicloDRAFT_00001450</name>
</gene>
<evidence type="ECO:0000259" key="1">
    <source>
        <dbReference type="Pfam" id="PF12902"/>
    </source>
</evidence>